<proteinExistence type="predicted"/>
<evidence type="ECO:0000313" key="1">
    <source>
        <dbReference type="EMBL" id="TDP81415.1"/>
    </source>
</evidence>
<sequence>MRVKNHYVPTVIALTVTSVFAGMPAQNLRQSLPTIEQKIVTSLGDGCRISMLIPDVAKRQWLVAGSSTPSKLNEGSVYIRYGDIPKSYKGKQCADCAFTIGIGCYNATDPAPSKPNLADGFSVNFDVKANRWVSDRSRFEAHLRAQGMDEEWVKKYADADHFYELTTRTAKGFAMTRDHVIGDESRRERHLHYCLIREPKAVCGQGVMGALEDIKRRPKTDLTPYALQILRTIEFVDDVPSSDGAASSP</sequence>
<dbReference type="RefSeq" id="WP_133610423.1">
    <property type="nucleotide sequence ID" value="NZ_SNXW01000008.1"/>
</dbReference>
<gene>
    <name evidence="1" type="ORF">EV672_108200</name>
</gene>
<dbReference type="AlphaFoldDB" id="A0A4R6R6U4"/>
<reference evidence="1 2" key="1">
    <citation type="submission" date="2019-03" db="EMBL/GenBank/DDBJ databases">
        <title>Genomic Encyclopedia of Type Strains, Phase IV (KMG-IV): sequencing the most valuable type-strain genomes for metagenomic binning, comparative biology and taxonomic classification.</title>
        <authorList>
            <person name="Goeker M."/>
        </authorList>
    </citation>
    <scope>NUCLEOTIDE SEQUENCE [LARGE SCALE GENOMIC DNA]</scope>
    <source>
        <strain evidence="1 2">DSM 11901</strain>
    </source>
</reference>
<comment type="caution">
    <text evidence="1">The sequence shown here is derived from an EMBL/GenBank/DDBJ whole genome shotgun (WGS) entry which is preliminary data.</text>
</comment>
<dbReference type="OrthoDB" id="6545863at2"/>
<keyword evidence="2" id="KW-1185">Reference proteome</keyword>
<name>A0A4R6R6U4_9BURK</name>
<dbReference type="EMBL" id="SNXW01000008">
    <property type="protein sequence ID" value="TDP81415.1"/>
    <property type="molecule type" value="Genomic_DNA"/>
</dbReference>
<accession>A0A4R6R6U4</accession>
<evidence type="ECO:0000313" key="2">
    <source>
        <dbReference type="Proteomes" id="UP000294593"/>
    </source>
</evidence>
<organism evidence="1 2">
    <name type="scientific">Aquabacterium commune</name>
    <dbReference type="NCBI Taxonomy" id="70586"/>
    <lineage>
        <taxon>Bacteria</taxon>
        <taxon>Pseudomonadati</taxon>
        <taxon>Pseudomonadota</taxon>
        <taxon>Betaproteobacteria</taxon>
        <taxon>Burkholderiales</taxon>
        <taxon>Aquabacterium</taxon>
    </lineage>
</organism>
<protein>
    <submittedName>
        <fullName evidence="1">Uncharacterized protein</fullName>
    </submittedName>
</protein>
<dbReference type="Proteomes" id="UP000294593">
    <property type="component" value="Unassembled WGS sequence"/>
</dbReference>